<keyword evidence="1" id="KW-0812">Transmembrane</keyword>
<keyword evidence="1" id="KW-0472">Membrane</keyword>
<reference evidence="2" key="1">
    <citation type="submission" date="2019-11" db="EMBL/GenBank/DDBJ databases">
        <authorList>
            <person name="Feng L."/>
        </authorList>
    </citation>
    <scope>NUCLEOTIDE SEQUENCE</scope>
    <source>
        <strain evidence="2">AodontolyticusLFYP35</strain>
    </source>
</reference>
<comment type="function">
    <text evidence="1">Involved in the import of queuosine (Q) precursors, required for Q precursor salvage.</text>
</comment>
<feature type="transmembrane region" description="Helical" evidence="1">
    <location>
        <begin position="43"/>
        <end position="64"/>
    </location>
</feature>
<feature type="transmembrane region" description="Helical" evidence="1">
    <location>
        <begin position="190"/>
        <end position="209"/>
    </location>
</feature>
<proteinExistence type="inferred from homology"/>
<dbReference type="PANTHER" id="PTHR34300:SF2">
    <property type="entry name" value="QUEUOSINE PRECURSOR TRANSPORTER-RELATED"/>
    <property type="match status" value="1"/>
</dbReference>
<sequence length="225" mass="24526">MTEHAERSAQPRVYDIVAVSFVAFLLISNIAATKVTALDAGPIHLVFDGGAVLFPLTYILGDVLSEVYGFARARRVIIMGFAASLLASLTFWVVQSIPAGPGYENQDAFVAVLGFVPRIVAASICGYLVGQLMNSLVLVKIRERWGAKHLWARLIGSTLVGEAFDTVIFCTIAFAGIIPGMEFVNYIVTGYVYKVGIEVVFLPITYRVIALVRRVEHLKSDEVLA</sequence>
<dbReference type="AlphaFoldDB" id="A0A6N2TIS0"/>
<dbReference type="EMBL" id="CACRSM010000002">
    <property type="protein sequence ID" value="VYT03911.1"/>
    <property type="molecule type" value="Genomic_DNA"/>
</dbReference>
<dbReference type="Pfam" id="PF02592">
    <property type="entry name" value="Vut_1"/>
    <property type="match status" value="1"/>
</dbReference>
<organism evidence="2">
    <name type="scientific">Schaalia odontolytica</name>
    <dbReference type="NCBI Taxonomy" id="1660"/>
    <lineage>
        <taxon>Bacteria</taxon>
        <taxon>Bacillati</taxon>
        <taxon>Actinomycetota</taxon>
        <taxon>Actinomycetes</taxon>
        <taxon>Actinomycetales</taxon>
        <taxon>Actinomycetaceae</taxon>
        <taxon>Schaalia</taxon>
    </lineage>
</organism>
<dbReference type="NCBIfam" id="TIGR00697">
    <property type="entry name" value="queuosine precursor transporter"/>
    <property type="match status" value="1"/>
</dbReference>
<comment type="similarity">
    <text evidence="1">Belongs to the vitamin uptake transporter (VUT/ECF) (TC 2.A.88) family. Q precursor transporter subfamily.</text>
</comment>
<feature type="transmembrane region" description="Helical" evidence="1">
    <location>
        <begin position="150"/>
        <end position="178"/>
    </location>
</feature>
<keyword evidence="1" id="KW-1003">Cell membrane</keyword>
<dbReference type="InterPro" id="IPR003744">
    <property type="entry name" value="YhhQ"/>
</dbReference>
<accession>A0A6N2TIS0</accession>
<evidence type="ECO:0000256" key="1">
    <source>
        <dbReference type="HAMAP-Rule" id="MF_02088"/>
    </source>
</evidence>
<dbReference type="GO" id="GO:0022857">
    <property type="term" value="F:transmembrane transporter activity"/>
    <property type="evidence" value="ECO:0007669"/>
    <property type="project" value="UniProtKB-UniRule"/>
</dbReference>
<keyword evidence="1" id="KW-0813">Transport</keyword>
<protein>
    <recommendedName>
        <fullName evidence="1">Probable queuosine precursor transporter</fullName>
        <shortName evidence="1">Q precursor transporter</shortName>
    </recommendedName>
</protein>
<name>A0A6N2TIS0_9ACTO</name>
<dbReference type="PANTHER" id="PTHR34300">
    <property type="entry name" value="QUEUOSINE PRECURSOR TRANSPORTER-RELATED"/>
    <property type="match status" value="1"/>
</dbReference>
<feature type="transmembrane region" description="Helical" evidence="1">
    <location>
        <begin position="76"/>
        <end position="97"/>
    </location>
</feature>
<feature type="transmembrane region" description="Helical" evidence="1">
    <location>
        <begin position="109"/>
        <end position="129"/>
    </location>
</feature>
<dbReference type="HAMAP" id="MF_02088">
    <property type="entry name" value="Q_prec_transport"/>
    <property type="match status" value="1"/>
</dbReference>
<gene>
    <name evidence="2" type="primary">yhhQ</name>
    <name evidence="2" type="ORF">AOLFYP35_01315</name>
</gene>
<comment type="subcellular location">
    <subcellularLocation>
        <location evidence="1">Cell membrane</location>
        <topology evidence="1">Multi-pass membrane protein</topology>
    </subcellularLocation>
</comment>
<feature type="transmembrane region" description="Helical" evidence="1">
    <location>
        <begin position="12"/>
        <end position="31"/>
    </location>
</feature>
<dbReference type="GO" id="GO:0005886">
    <property type="term" value="C:plasma membrane"/>
    <property type="evidence" value="ECO:0007669"/>
    <property type="project" value="UniProtKB-SubCell"/>
</dbReference>
<evidence type="ECO:0000313" key="2">
    <source>
        <dbReference type="EMBL" id="VYT03911.1"/>
    </source>
</evidence>
<keyword evidence="1" id="KW-1133">Transmembrane helix</keyword>